<dbReference type="Proteomes" id="UP000008917">
    <property type="component" value="Chromosome"/>
</dbReference>
<dbReference type="KEGG" id="vpe:Varpa_4393"/>
<accession>E6VA89</accession>
<sequence>MRLPDWPWDDVPAALVESLSAQLMSRFAPGRPIYLLIDPFLGDEKGLDDHRAKYPIDGKSFDVPPDRSPYLIELEDRHDPLLDASLAIAVREHLVACTVGSGAFRIGAWLQTDHSSGALLARQLSHLFRARGAPNAKRYLRLADRRMLALLHQMPHLENQSPMPAIDWPEVLKGVTEWIYLDMNFKLQSLQGAPGELRILPLNLKERHWALPLQAEAINRTLMAWQQQRYPLPADATVQVLRKVANAQRRGIVDPQDQAAYSAEALCHEAFESWQGLDDQLISLRRFGGRVQDMLAEQRANWVDRSI</sequence>
<protein>
    <recommendedName>
        <fullName evidence="3">DUF4123 domain-containing protein</fullName>
    </recommendedName>
</protein>
<dbReference type="STRING" id="595537.Varpa_4393"/>
<evidence type="ECO:0008006" key="3">
    <source>
        <dbReference type="Google" id="ProtNLM"/>
    </source>
</evidence>
<name>E6VA89_VARPE</name>
<organism evidence="1 2">
    <name type="scientific">Variovorax paradoxus (strain EPS)</name>
    <dbReference type="NCBI Taxonomy" id="595537"/>
    <lineage>
        <taxon>Bacteria</taxon>
        <taxon>Pseudomonadati</taxon>
        <taxon>Pseudomonadota</taxon>
        <taxon>Betaproteobacteria</taxon>
        <taxon>Burkholderiales</taxon>
        <taxon>Comamonadaceae</taxon>
        <taxon>Variovorax</taxon>
    </lineage>
</organism>
<dbReference type="AlphaFoldDB" id="E6VA89"/>
<reference evidence="1 2" key="2">
    <citation type="journal article" date="2013" name="Genome Announc.">
        <title>Genome of the Root-Associated Plant Growth-Promoting Bacterium Variovorax paradoxus Strain EPS.</title>
        <authorList>
            <person name="Han J.I."/>
            <person name="Spain J.C."/>
            <person name="Leadbetter J.R."/>
            <person name="Ovchinnikova G."/>
            <person name="Goodwin L.A."/>
            <person name="Han C.S."/>
            <person name="Woyke T."/>
            <person name="Davenport K.W."/>
            <person name="Orwin P.M."/>
        </authorList>
    </citation>
    <scope>NUCLEOTIDE SEQUENCE [LARGE SCALE GENOMIC DNA]</scope>
    <source>
        <strain evidence="1 2">EPS</strain>
    </source>
</reference>
<proteinExistence type="predicted"/>
<dbReference type="RefSeq" id="WP_013542772.1">
    <property type="nucleotide sequence ID" value="NC_014931.1"/>
</dbReference>
<reference evidence="2" key="1">
    <citation type="submission" date="2010-12" db="EMBL/GenBank/DDBJ databases">
        <title>Complete sequence of Variovorax paradoxus EPS.</title>
        <authorList>
            <consortium name="US DOE Joint Genome Institute"/>
            <person name="Lucas S."/>
            <person name="Copeland A."/>
            <person name="Lapidus A."/>
            <person name="Cheng J.-F."/>
            <person name="Goodwin L."/>
            <person name="Pitluck S."/>
            <person name="Teshima H."/>
            <person name="Detter J.C."/>
            <person name="Han C."/>
            <person name="Tapia R."/>
            <person name="Land M."/>
            <person name="Hauser L."/>
            <person name="Kyrpides N."/>
            <person name="Ivanova N."/>
            <person name="Ovchinnikova G."/>
            <person name="Orwin P."/>
            <person name="Han J.-I.G."/>
            <person name="Woyke T."/>
        </authorList>
    </citation>
    <scope>NUCLEOTIDE SEQUENCE [LARGE SCALE GENOMIC DNA]</scope>
    <source>
        <strain evidence="2">EPS</strain>
    </source>
</reference>
<dbReference type="OrthoDB" id="8859301at2"/>
<gene>
    <name evidence="1" type="ordered locus">Varpa_4393</name>
</gene>
<dbReference type="EMBL" id="CP002417">
    <property type="protein sequence ID" value="ADU38561.1"/>
    <property type="molecule type" value="Genomic_DNA"/>
</dbReference>
<evidence type="ECO:0000313" key="1">
    <source>
        <dbReference type="EMBL" id="ADU38561.1"/>
    </source>
</evidence>
<dbReference type="HOGENOM" id="CLU_905967_0_0_4"/>
<evidence type="ECO:0000313" key="2">
    <source>
        <dbReference type="Proteomes" id="UP000008917"/>
    </source>
</evidence>
<dbReference type="eggNOG" id="ENOG502ZQXE">
    <property type="taxonomic scope" value="Bacteria"/>
</dbReference>